<dbReference type="InterPro" id="IPR052035">
    <property type="entry name" value="ZnF_BED_domain_contain"/>
</dbReference>
<keyword evidence="8" id="KW-1185">Reference proteome</keyword>
<dbReference type="SUPFAM" id="SSF53098">
    <property type="entry name" value="Ribonuclease H-like"/>
    <property type="match status" value="1"/>
</dbReference>
<dbReference type="PANTHER" id="PTHR46481">
    <property type="entry name" value="ZINC FINGER BED DOMAIN-CONTAINING PROTEIN 4"/>
    <property type="match status" value="1"/>
</dbReference>
<feature type="region of interest" description="Disordered" evidence="6">
    <location>
        <begin position="358"/>
        <end position="399"/>
    </location>
</feature>
<evidence type="ECO:0000256" key="5">
    <source>
        <dbReference type="ARBA" id="ARBA00023242"/>
    </source>
</evidence>
<evidence type="ECO:0000256" key="4">
    <source>
        <dbReference type="ARBA" id="ARBA00022833"/>
    </source>
</evidence>
<evidence type="ECO:0000256" key="1">
    <source>
        <dbReference type="ARBA" id="ARBA00004123"/>
    </source>
</evidence>
<evidence type="ECO:0000313" key="7">
    <source>
        <dbReference type="EMBL" id="KAF5383577.1"/>
    </source>
</evidence>
<dbReference type="InterPro" id="IPR012337">
    <property type="entry name" value="RNaseH-like_sf"/>
</dbReference>
<evidence type="ECO:0000256" key="2">
    <source>
        <dbReference type="ARBA" id="ARBA00022723"/>
    </source>
</evidence>
<comment type="subcellular location">
    <subcellularLocation>
        <location evidence="1">Nucleus</location>
    </subcellularLocation>
</comment>
<evidence type="ECO:0000256" key="6">
    <source>
        <dbReference type="SAM" id="MobiDB-lite"/>
    </source>
</evidence>
<feature type="compositionally biased region" description="Acidic residues" evidence="6">
    <location>
        <begin position="358"/>
        <end position="387"/>
    </location>
</feature>
<comment type="caution">
    <text evidence="7">The sequence shown here is derived from an EMBL/GenBank/DDBJ whole genome shotgun (WGS) entry which is preliminary data.</text>
</comment>
<reference evidence="7 8" key="1">
    <citation type="journal article" date="2020" name="ISME J.">
        <title>Uncovering the hidden diversity of litter-decomposition mechanisms in mushroom-forming fungi.</title>
        <authorList>
            <person name="Floudas D."/>
            <person name="Bentzer J."/>
            <person name="Ahren D."/>
            <person name="Johansson T."/>
            <person name="Persson P."/>
            <person name="Tunlid A."/>
        </authorList>
    </citation>
    <scope>NUCLEOTIDE SEQUENCE [LARGE SCALE GENOMIC DNA]</scope>
    <source>
        <strain evidence="7 8">CBS 661.87</strain>
    </source>
</reference>
<dbReference type="EMBL" id="JAACJP010000006">
    <property type="protein sequence ID" value="KAF5383577.1"/>
    <property type="molecule type" value="Genomic_DNA"/>
</dbReference>
<dbReference type="OrthoDB" id="2677917at2759"/>
<gene>
    <name evidence="7" type="ORF">D9615_003513</name>
</gene>
<keyword evidence="3" id="KW-0863">Zinc-finger</keyword>
<proteinExistence type="predicted"/>
<dbReference type="GO" id="GO:0005634">
    <property type="term" value="C:nucleus"/>
    <property type="evidence" value="ECO:0007669"/>
    <property type="project" value="UniProtKB-SubCell"/>
</dbReference>
<organism evidence="7 8">
    <name type="scientific">Tricholomella constricta</name>
    <dbReference type="NCBI Taxonomy" id="117010"/>
    <lineage>
        <taxon>Eukaryota</taxon>
        <taxon>Fungi</taxon>
        <taxon>Dikarya</taxon>
        <taxon>Basidiomycota</taxon>
        <taxon>Agaricomycotina</taxon>
        <taxon>Agaricomycetes</taxon>
        <taxon>Agaricomycetidae</taxon>
        <taxon>Agaricales</taxon>
        <taxon>Tricholomatineae</taxon>
        <taxon>Lyophyllaceae</taxon>
        <taxon>Tricholomella</taxon>
    </lineage>
</organism>
<dbReference type="PANTHER" id="PTHR46481:SF10">
    <property type="entry name" value="ZINC FINGER BED DOMAIN-CONTAINING PROTEIN 39"/>
    <property type="match status" value="1"/>
</dbReference>
<keyword evidence="2" id="KW-0479">Metal-binding</keyword>
<accession>A0A8H5HHQ3</accession>
<protein>
    <submittedName>
        <fullName evidence="7">Uncharacterized protein</fullName>
    </submittedName>
</protein>
<dbReference type="GO" id="GO:0008270">
    <property type="term" value="F:zinc ion binding"/>
    <property type="evidence" value="ECO:0007669"/>
    <property type="project" value="UniProtKB-KW"/>
</dbReference>
<evidence type="ECO:0000256" key="3">
    <source>
        <dbReference type="ARBA" id="ARBA00022771"/>
    </source>
</evidence>
<keyword evidence="4" id="KW-0862">Zinc</keyword>
<dbReference type="SUPFAM" id="SSF140996">
    <property type="entry name" value="Hermes dimerisation domain"/>
    <property type="match status" value="1"/>
</dbReference>
<dbReference type="Proteomes" id="UP000565441">
    <property type="component" value="Unassembled WGS sequence"/>
</dbReference>
<keyword evidence="5" id="KW-0539">Nucleus</keyword>
<feature type="compositionally biased region" description="Acidic residues" evidence="6">
    <location>
        <begin position="115"/>
        <end position="150"/>
    </location>
</feature>
<feature type="region of interest" description="Disordered" evidence="6">
    <location>
        <begin position="17"/>
        <end position="150"/>
    </location>
</feature>
<dbReference type="AlphaFoldDB" id="A0A8H5HHQ3"/>
<evidence type="ECO:0000313" key="8">
    <source>
        <dbReference type="Proteomes" id="UP000565441"/>
    </source>
</evidence>
<name>A0A8H5HHQ3_9AGAR</name>
<sequence length="680" mass="76364">MQLVIVTGFETRTGFEKVQSTPKHLPMSLSAASLDNRRKRTATERAETNGDPLVLKKKARQAARSEVVQASSTSTTSAIKKGPSVSVHMEEVDDEDDFPPNVVPSKSSRILELSDGSEDGDGPDGDEDDDDPCPPLVDDDEEEEPEESDEAELECLSKDWNSPVYAFFDPTPSIVYINNRRVHVFECSATGCKGKINGRMVRRYLDTGDAKSTSNLRKHAKICFGVDVVDDADKTKDVHAARDALAKIKLVNGSITEAFKRVAKEKVTYSHRQHTTTEARAEIVRWVAENKRPFQIVNDRAFQSLMKTGRPGYHIPSAETVSRDVKRVFVEVRKRIAEMLKEYDPALAALAQELEQDPGVEVDDGADDNEGADEIEGEDEDDDEDGLGDGRDDMSEADEAELEESIIPISNPMPKLRALANAIKNSSTIILPQWYKKLKELGLRARMMPRDVSTRWNSTFDMLNFALDYRVAIDGITSTRDLNLRKYELQDDDISTVIPAMDHIDTHLATATQNADYPSSIRAALAMGKRTLNRYYNKTDHSEVYRIAMVLYPRHKLRYFKTAGWEDDWMETARTIVREEFDRTYAFMDFDDEVVSMEKLQRLQSFVMSWTDISPPILSKLPTSVNGGTKGGLHILAFIVWPWITLQFQLRLSTSNGFSAKAGLYSPTSVADSPFSLHEP</sequence>